<evidence type="ECO:0000256" key="1">
    <source>
        <dbReference type="SAM" id="Phobius"/>
    </source>
</evidence>
<dbReference type="PANTHER" id="PTHR34980:SF2">
    <property type="entry name" value="INNER MEMBRANE PROTEIN YHAH-RELATED"/>
    <property type="match status" value="1"/>
</dbReference>
<evidence type="ECO:0000313" key="3">
    <source>
        <dbReference type="Proteomes" id="UP000832097"/>
    </source>
</evidence>
<name>A0ABY4BX53_9MICO</name>
<gene>
    <name evidence="2" type="ORF">MTO99_15130</name>
</gene>
<feature type="transmembrane region" description="Helical" evidence="1">
    <location>
        <begin position="122"/>
        <end position="142"/>
    </location>
</feature>
<keyword evidence="1" id="KW-0472">Membrane</keyword>
<dbReference type="Proteomes" id="UP000832097">
    <property type="component" value="Chromosome"/>
</dbReference>
<evidence type="ECO:0000313" key="2">
    <source>
        <dbReference type="EMBL" id="UOE43494.1"/>
    </source>
</evidence>
<dbReference type="RefSeq" id="WP_243554529.1">
    <property type="nucleotide sequence ID" value="NZ_CP094528.1"/>
</dbReference>
<keyword evidence="3" id="KW-1185">Reference proteome</keyword>
<keyword evidence="1" id="KW-1133">Transmembrane helix</keyword>
<proteinExistence type="predicted"/>
<reference evidence="2 3" key="1">
    <citation type="submission" date="2022-03" db="EMBL/GenBank/DDBJ databases">
        <title>Mucilaginibacter sp. isolated from the gut of Protaetia brevitarsis seulensis larvae.</title>
        <authorList>
            <person name="Won M."/>
            <person name="Kim S.-J."/>
            <person name="Kwon S.-W."/>
        </authorList>
    </citation>
    <scope>NUCLEOTIDE SEQUENCE [LARGE SCALE GENOMIC DNA]</scope>
    <source>
        <strain evidence="2 3">CFWR-12</strain>
    </source>
</reference>
<protein>
    <submittedName>
        <fullName evidence="2">DUF805 domain-containing protein</fullName>
    </submittedName>
</protein>
<keyword evidence="1" id="KW-0812">Transmembrane</keyword>
<organism evidence="2 3">
    <name type="scientific">Agromyces larvae</name>
    <dbReference type="NCBI Taxonomy" id="2929802"/>
    <lineage>
        <taxon>Bacteria</taxon>
        <taxon>Bacillati</taxon>
        <taxon>Actinomycetota</taxon>
        <taxon>Actinomycetes</taxon>
        <taxon>Micrococcales</taxon>
        <taxon>Microbacteriaceae</taxon>
        <taxon>Agromyces</taxon>
    </lineage>
</organism>
<dbReference type="EMBL" id="CP094528">
    <property type="protein sequence ID" value="UOE43494.1"/>
    <property type="molecule type" value="Genomic_DNA"/>
</dbReference>
<dbReference type="Pfam" id="PF05656">
    <property type="entry name" value="DUF805"/>
    <property type="match status" value="1"/>
</dbReference>
<feature type="transmembrane region" description="Helical" evidence="1">
    <location>
        <begin position="86"/>
        <end position="110"/>
    </location>
</feature>
<accession>A0ABY4BX53</accession>
<sequence>MSYAPAPTATAAPLSAPLYGASFGEAIKRFFTKYATFTGRASRSEFWWAYLGYVIVVTVLYVLALVGGFSGATVDPLTGVATLGPLFWVAWAVLGLFGLGTIVPFLAITWRRLHDTNRSGGFFFLSLIPFVGSIILLVFLVLDSDPAGARFDV</sequence>
<feature type="transmembrane region" description="Helical" evidence="1">
    <location>
        <begin position="47"/>
        <end position="66"/>
    </location>
</feature>
<dbReference type="InterPro" id="IPR008523">
    <property type="entry name" value="DUF805"/>
</dbReference>
<dbReference type="PANTHER" id="PTHR34980">
    <property type="entry name" value="INNER MEMBRANE PROTEIN-RELATED-RELATED"/>
    <property type="match status" value="1"/>
</dbReference>